<dbReference type="Proteomes" id="UP000502498">
    <property type="component" value="Chromosome"/>
</dbReference>
<keyword evidence="1 2" id="KW-0238">DNA-binding</keyword>
<feature type="domain" description="HTH tetR-type" evidence="3">
    <location>
        <begin position="5"/>
        <end position="65"/>
    </location>
</feature>
<accession>A0A7D4PT40</accession>
<dbReference type="GO" id="GO:0003677">
    <property type="term" value="F:DNA binding"/>
    <property type="evidence" value="ECO:0007669"/>
    <property type="project" value="UniProtKB-UniRule"/>
</dbReference>
<evidence type="ECO:0000313" key="4">
    <source>
        <dbReference type="EMBL" id="QKJ18294.1"/>
    </source>
</evidence>
<dbReference type="PROSITE" id="PS50977">
    <property type="entry name" value="HTH_TETR_2"/>
    <property type="match status" value="1"/>
</dbReference>
<dbReference type="AlphaFoldDB" id="A0A7D4PT40"/>
<dbReference type="EMBL" id="CP054038">
    <property type="protein sequence ID" value="QKJ18294.1"/>
    <property type="molecule type" value="Genomic_DNA"/>
</dbReference>
<evidence type="ECO:0000256" key="2">
    <source>
        <dbReference type="PROSITE-ProRule" id="PRU00335"/>
    </source>
</evidence>
<dbReference type="SUPFAM" id="SSF46689">
    <property type="entry name" value="Homeodomain-like"/>
    <property type="match status" value="1"/>
</dbReference>
<dbReference type="RefSeq" id="WP_172988678.1">
    <property type="nucleotide sequence ID" value="NZ_CP054038.1"/>
</dbReference>
<protein>
    <submittedName>
        <fullName evidence="4">TetR/AcrR family transcriptional regulator</fullName>
    </submittedName>
</protein>
<dbReference type="Gene3D" id="1.10.357.10">
    <property type="entry name" value="Tetracycline Repressor, domain 2"/>
    <property type="match status" value="1"/>
</dbReference>
<name>A0A7D4PT40_9MICO</name>
<evidence type="ECO:0000313" key="5">
    <source>
        <dbReference type="Proteomes" id="UP000502498"/>
    </source>
</evidence>
<sequence>MGESVDTPSAILESAALLLRHGTFEDVSYAELAELAEVSERTIYRRFPTRSHLLEALARWIEAEHFPLAEFRTVAEFRLAVRARFAAFDAQPAFAFVAARGAALSPTSGETAAPMTDAIVAMLSAAAPGLNRRDSLRAAAALRYFASPMFWARMRTGFEMSADETFAAFDLAAGRVLPVASKADWAA</sequence>
<proteinExistence type="predicted"/>
<organism evidence="4 5">
    <name type="scientific">Microbacterium hominis</name>
    <dbReference type="NCBI Taxonomy" id="162426"/>
    <lineage>
        <taxon>Bacteria</taxon>
        <taxon>Bacillati</taxon>
        <taxon>Actinomycetota</taxon>
        <taxon>Actinomycetes</taxon>
        <taxon>Micrococcales</taxon>
        <taxon>Microbacteriaceae</taxon>
        <taxon>Microbacterium</taxon>
    </lineage>
</organism>
<dbReference type="InterPro" id="IPR001647">
    <property type="entry name" value="HTH_TetR"/>
</dbReference>
<evidence type="ECO:0000256" key="1">
    <source>
        <dbReference type="ARBA" id="ARBA00023125"/>
    </source>
</evidence>
<gene>
    <name evidence="4" type="ORF">HQM25_02015</name>
</gene>
<reference evidence="4 5" key="1">
    <citation type="submission" date="2020-05" db="EMBL/GenBank/DDBJ databases">
        <title>Strain PA2F3 complete genome.</title>
        <authorList>
            <person name="Kim Y.-S."/>
            <person name="Kim S.-J."/>
            <person name="Jung H.-k."/>
            <person name="Kim S.-E."/>
            <person name="Kim K.-H."/>
        </authorList>
    </citation>
    <scope>NUCLEOTIDE SEQUENCE [LARGE SCALE GENOMIC DNA]</scope>
    <source>
        <strain evidence="4 5">PA2F3</strain>
    </source>
</reference>
<feature type="DNA-binding region" description="H-T-H motif" evidence="2">
    <location>
        <begin position="28"/>
        <end position="47"/>
    </location>
</feature>
<evidence type="ECO:0000259" key="3">
    <source>
        <dbReference type="PROSITE" id="PS50977"/>
    </source>
</evidence>
<dbReference type="InterPro" id="IPR009057">
    <property type="entry name" value="Homeodomain-like_sf"/>
</dbReference>
<dbReference type="Pfam" id="PF00440">
    <property type="entry name" value="TetR_N"/>
    <property type="match status" value="1"/>
</dbReference>